<dbReference type="GO" id="GO:0009089">
    <property type="term" value="P:lysine biosynthetic process via diaminopimelate"/>
    <property type="evidence" value="ECO:0007669"/>
    <property type="project" value="UniProtKB-UniRule"/>
</dbReference>
<dbReference type="GO" id="GO:0008840">
    <property type="term" value="F:4-hydroxy-tetrahydrodipicolinate synthase activity"/>
    <property type="evidence" value="ECO:0007669"/>
    <property type="project" value="UniProtKB-UniRule"/>
</dbReference>
<keyword evidence="9 12" id="KW-0456">Lyase</keyword>
<keyword evidence="7 12" id="KW-0220">Diaminopimelate biosynthesis</keyword>
<evidence type="ECO:0000256" key="13">
    <source>
        <dbReference type="PIRNR" id="PIRNR001365"/>
    </source>
</evidence>
<evidence type="ECO:0000313" key="17">
    <source>
        <dbReference type="Proteomes" id="UP000431269"/>
    </source>
</evidence>
<dbReference type="KEGG" id="tsv:DSM104635_02176"/>
<feature type="active site" description="Proton donor/acceptor" evidence="12 14">
    <location>
        <position position="141"/>
    </location>
</feature>
<feature type="active site" description="Schiff-base intermediate with substrate" evidence="12 14">
    <location>
        <position position="169"/>
    </location>
</feature>
<evidence type="ECO:0000256" key="12">
    <source>
        <dbReference type="HAMAP-Rule" id="MF_00418"/>
    </source>
</evidence>
<evidence type="ECO:0000256" key="6">
    <source>
        <dbReference type="ARBA" id="ARBA00022605"/>
    </source>
</evidence>
<evidence type="ECO:0000256" key="9">
    <source>
        <dbReference type="ARBA" id="ARBA00023239"/>
    </source>
</evidence>
<keyword evidence="5 12" id="KW-0963">Cytoplasm</keyword>
<comment type="catalytic activity">
    <reaction evidence="11 12">
        <text>L-aspartate 4-semialdehyde + pyruvate = (2S,4S)-4-hydroxy-2,3,4,5-tetrahydrodipicolinate + H2O + H(+)</text>
        <dbReference type="Rhea" id="RHEA:34171"/>
        <dbReference type="ChEBI" id="CHEBI:15361"/>
        <dbReference type="ChEBI" id="CHEBI:15377"/>
        <dbReference type="ChEBI" id="CHEBI:15378"/>
        <dbReference type="ChEBI" id="CHEBI:67139"/>
        <dbReference type="ChEBI" id="CHEBI:537519"/>
        <dbReference type="EC" id="4.3.3.7"/>
    </reaction>
</comment>
<evidence type="ECO:0000313" key="16">
    <source>
        <dbReference type="EMBL" id="QGZ95327.1"/>
    </source>
</evidence>
<keyword evidence="10 12" id="KW-0704">Schiff base</keyword>
<evidence type="ECO:0000256" key="15">
    <source>
        <dbReference type="PIRSR" id="PIRSR001365-2"/>
    </source>
</evidence>
<keyword evidence="8 12" id="KW-0457">Lysine biosynthesis</keyword>
<dbReference type="PIRSF" id="PIRSF001365">
    <property type="entry name" value="DHDPS"/>
    <property type="match status" value="1"/>
</dbReference>
<dbReference type="InterPro" id="IPR013785">
    <property type="entry name" value="Aldolase_TIM"/>
</dbReference>
<dbReference type="NCBIfam" id="TIGR00674">
    <property type="entry name" value="dapA"/>
    <property type="match status" value="1"/>
</dbReference>
<comment type="subunit">
    <text evidence="12">Homotetramer; dimer of dimers.</text>
</comment>
<organism evidence="16 17">
    <name type="scientific">Terricaulis silvestris</name>
    <dbReference type="NCBI Taxonomy" id="2686094"/>
    <lineage>
        <taxon>Bacteria</taxon>
        <taxon>Pseudomonadati</taxon>
        <taxon>Pseudomonadota</taxon>
        <taxon>Alphaproteobacteria</taxon>
        <taxon>Caulobacterales</taxon>
        <taxon>Caulobacteraceae</taxon>
        <taxon>Terricaulis</taxon>
    </lineage>
</organism>
<dbReference type="InterPro" id="IPR020624">
    <property type="entry name" value="Schiff_base-form_aldolases_CS"/>
</dbReference>
<dbReference type="Gene3D" id="3.20.20.70">
    <property type="entry name" value="Aldolase class I"/>
    <property type="match status" value="1"/>
</dbReference>
<proteinExistence type="inferred from homology"/>
<comment type="caution">
    <text evidence="12">Was originally thought to be a dihydrodipicolinate synthase (DHDPS), catalyzing the condensation of (S)-aspartate-beta-semialdehyde [(S)-ASA] and pyruvate to dihydrodipicolinate (DHDP). However, it was shown in E.coli that the product of the enzymatic reaction is not dihydrodipicolinate but in fact (4S)-4-hydroxy-2,3,4,5-tetrahydro-(2S)-dipicolinic acid (HTPA), and that the consecutive dehydration reaction leading to DHDP is not spontaneous but catalyzed by DapB.</text>
</comment>
<evidence type="ECO:0000256" key="1">
    <source>
        <dbReference type="ARBA" id="ARBA00003294"/>
    </source>
</evidence>
<evidence type="ECO:0000256" key="7">
    <source>
        <dbReference type="ARBA" id="ARBA00022915"/>
    </source>
</evidence>
<dbReference type="PROSITE" id="PS00665">
    <property type="entry name" value="DHDPS_1"/>
    <property type="match status" value="1"/>
</dbReference>
<dbReference type="Pfam" id="PF00701">
    <property type="entry name" value="DHDPS"/>
    <property type="match status" value="1"/>
</dbReference>
<evidence type="ECO:0000256" key="3">
    <source>
        <dbReference type="ARBA" id="ARBA00007592"/>
    </source>
</evidence>
<dbReference type="SMART" id="SM01130">
    <property type="entry name" value="DHDPS"/>
    <property type="match status" value="1"/>
</dbReference>
<accession>A0A6I6MRB8</accession>
<evidence type="ECO:0000256" key="14">
    <source>
        <dbReference type="PIRSR" id="PIRSR001365-1"/>
    </source>
</evidence>
<dbReference type="PANTHER" id="PTHR12128:SF66">
    <property type="entry name" value="4-HYDROXY-2-OXOGLUTARATE ALDOLASE, MITOCHONDRIAL"/>
    <property type="match status" value="1"/>
</dbReference>
<evidence type="ECO:0000256" key="5">
    <source>
        <dbReference type="ARBA" id="ARBA00022490"/>
    </source>
</evidence>
<evidence type="ECO:0000256" key="8">
    <source>
        <dbReference type="ARBA" id="ARBA00023154"/>
    </source>
</evidence>
<keyword evidence="17" id="KW-1185">Reference proteome</keyword>
<dbReference type="SUPFAM" id="SSF51569">
    <property type="entry name" value="Aldolase"/>
    <property type="match status" value="1"/>
</dbReference>
<dbReference type="CDD" id="cd00950">
    <property type="entry name" value="DHDPS"/>
    <property type="match status" value="1"/>
</dbReference>
<dbReference type="GO" id="GO:0005829">
    <property type="term" value="C:cytosol"/>
    <property type="evidence" value="ECO:0007669"/>
    <property type="project" value="TreeGrafter"/>
</dbReference>
<evidence type="ECO:0000256" key="2">
    <source>
        <dbReference type="ARBA" id="ARBA00005120"/>
    </source>
</evidence>
<dbReference type="InterPro" id="IPR005263">
    <property type="entry name" value="DapA"/>
</dbReference>
<dbReference type="UniPathway" id="UPA00034">
    <property type="reaction ID" value="UER00017"/>
</dbReference>
<comment type="subcellular location">
    <subcellularLocation>
        <location evidence="12">Cytoplasm</location>
    </subcellularLocation>
</comment>
<evidence type="ECO:0000256" key="4">
    <source>
        <dbReference type="ARBA" id="ARBA00012086"/>
    </source>
</evidence>
<dbReference type="InterPro" id="IPR002220">
    <property type="entry name" value="DapA-like"/>
</dbReference>
<dbReference type="PRINTS" id="PR00146">
    <property type="entry name" value="DHPICSNTHASE"/>
</dbReference>
<dbReference type="RefSeq" id="WP_158766197.1">
    <property type="nucleotide sequence ID" value="NZ_CP047045.1"/>
</dbReference>
<reference evidence="17" key="1">
    <citation type="submission" date="2019-12" db="EMBL/GenBank/DDBJ databases">
        <title>Complete genome of Terracaulis silvestris 0127_4.</title>
        <authorList>
            <person name="Vieira S."/>
            <person name="Riedel T."/>
            <person name="Sproer C."/>
            <person name="Pascual J."/>
            <person name="Boedeker C."/>
            <person name="Overmann J."/>
        </authorList>
    </citation>
    <scope>NUCLEOTIDE SEQUENCE [LARGE SCALE GENOMIC DNA]</scope>
    <source>
        <strain evidence="17">0127_4</strain>
    </source>
</reference>
<feature type="binding site" evidence="12 15">
    <location>
        <position position="211"/>
    </location>
    <ligand>
        <name>pyruvate</name>
        <dbReference type="ChEBI" id="CHEBI:15361"/>
    </ligand>
</feature>
<dbReference type="EMBL" id="CP047045">
    <property type="protein sequence ID" value="QGZ95327.1"/>
    <property type="molecule type" value="Genomic_DNA"/>
</dbReference>
<dbReference type="AlphaFoldDB" id="A0A6I6MRB8"/>
<evidence type="ECO:0000256" key="10">
    <source>
        <dbReference type="ARBA" id="ARBA00023270"/>
    </source>
</evidence>
<dbReference type="Proteomes" id="UP000431269">
    <property type="component" value="Chromosome"/>
</dbReference>
<dbReference type="EC" id="4.3.3.7" evidence="4 12"/>
<evidence type="ECO:0000256" key="11">
    <source>
        <dbReference type="ARBA" id="ARBA00047836"/>
    </source>
</evidence>
<comment type="function">
    <text evidence="1 12">Catalyzes the condensation of (S)-aspartate-beta-semialdehyde [(S)-ASA] and pyruvate to 4-hydroxy-tetrahydrodipicolinate (HTPA).</text>
</comment>
<comment type="pathway">
    <text evidence="2 12">Amino-acid biosynthesis; L-lysine biosynthesis via DAP pathway; (S)-tetrahydrodipicolinate from L-aspartate: step 3/4.</text>
</comment>
<feature type="binding site" evidence="12 15">
    <location>
        <position position="53"/>
    </location>
    <ligand>
        <name>pyruvate</name>
        <dbReference type="ChEBI" id="CHEBI:15361"/>
    </ligand>
</feature>
<feature type="site" description="Part of a proton relay during catalysis" evidence="12">
    <location>
        <position position="115"/>
    </location>
</feature>
<keyword evidence="6 12" id="KW-0028">Amino-acid biosynthesis</keyword>
<comment type="similarity">
    <text evidence="3 12 13">Belongs to the DapA family.</text>
</comment>
<dbReference type="GO" id="GO:0019877">
    <property type="term" value="P:diaminopimelate biosynthetic process"/>
    <property type="evidence" value="ECO:0007669"/>
    <property type="project" value="UniProtKB-UniRule"/>
</dbReference>
<name>A0A6I6MRB8_9CAUL</name>
<dbReference type="HAMAP" id="MF_00418">
    <property type="entry name" value="DapA"/>
    <property type="match status" value="1"/>
</dbReference>
<feature type="site" description="Part of a proton relay during catalysis" evidence="12">
    <location>
        <position position="52"/>
    </location>
</feature>
<protein>
    <recommendedName>
        <fullName evidence="4 12">4-hydroxy-tetrahydrodipicolinate synthase</fullName>
        <shortName evidence="12">HTPA synthase</shortName>
        <ecNumber evidence="4 12">4.3.3.7</ecNumber>
    </recommendedName>
</protein>
<dbReference type="PANTHER" id="PTHR12128">
    <property type="entry name" value="DIHYDRODIPICOLINATE SYNTHASE"/>
    <property type="match status" value="1"/>
</dbReference>
<sequence>MPPHTQRAATIHGSIPALITPFRDGIVDERAFQLFVEHQIAEGSHGLVPCGTTGESVTLSVAEHVRVVELCVEAAAGRVPVVAGAGSNNTAHAIELAKGCKAVGADAVLVVAPYYNKPSQEGICAHFKAINDAVDIPIVVYNVPGRTVVDISVETMGRLSKLANVIGDKDASSDVGRVSRHRTLCGDAFIQLSGDDPNAVGFNASGGRGCISVTANVAPKLCAQLQDASLQGAFDAARQIEERLAELHKVLFLEPSPAPAKYACSLLGHCTEDVRLPIIPCSDAAKAKIKAVMTQAGLL</sequence>
<gene>
    <name evidence="16" type="primary">dapA_2</name>
    <name evidence="12" type="synonym">dapA</name>
    <name evidence="16" type="ORF">DSM104635_02176</name>
</gene>